<dbReference type="EMBL" id="CAMAPC010000033">
    <property type="protein sequence ID" value="CAH9067347.1"/>
    <property type="molecule type" value="Genomic_DNA"/>
</dbReference>
<dbReference type="Pfam" id="PF12146">
    <property type="entry name" value="Hydrolase_4"/>
    <property type="match status" value="1"/>
</dbReference>
<evidence type="ECO:0000313" key="2">
    <source>
        <dbReference type="EMBL" id="CAH9067347.1"/>
    </source>
</evidence>
<evidence type="ECO:0000259" key="1">
    <source>
        <dbReference type="Pfam" id="PF12146"/>
    </source>
</evidence>
<dbReference type="SUPFAM" id="SSF53474">
    <property type="entry name" value="alpha/beta-Hydrolases"/>
    <property type="match status" value="1"/>
</dbReference>
<dbReference type="Gene3D" id="3.40.50.1820">
    <property type="entry name" value="alpha/beta hydrolase"/>
    <property type="match status" value="1"/>
</dbReference>
<sequence>MKLVLLPGMDGTGDLFDEFLAQYSSEYLVIQLPQDGPQDHVSISKTIEKKLPSEDFVLLAESFSGGIVPELLELENRHIKGVILVASFLNCPNRLLLPIARLMPIKFLSKMPFSKFAYRYLFLGSKAPSTLVEKFNEVIRAIPESLLKRRLSVMLHQYSPTQTYDLPILYIKATNDRLVSSQQSIEVAEIFKNMVVKEIDGPHFILQAQPKETAILIKNFVSTVS</sequence>
<dbReference type="Proteomes" id="UP001152467">
    <property type="component" value="Unassembled WGS sequence"/>
</dbReference>
<protein>
    <recommendedName>
        <fullName evidence="1">Serine aminopeptidase S33 domain-containing protein</fullName>
    </recommendedName>
</protein>
<gene>
    <name evidence="2" type="ORF">PSECIP111854_04083</name>
</gene>
<evidence type="ECO:0000313" key="3">
    <source>
        <dbReference type="Proteomes" id="UP001152467"/>
    </source>
</evidence>
<dbReference type="InterPro" id="IPR029058">
    <property type="entry name" value="AB_hydrolase_fold"/>
</dbReference>
<proteinExistence type="predicted"/>
<dbReference type="AlphaFoldDB" id="A0A9W4VW99"/>
<dbReference type="InterPro" id="IPR022742">
    <property type="entry name" value="Hydrolase_4"/>
</dbReference>
<name>A0A9W4VW99_9GAMM</name>
<keyword evidence="3" id="KW-1185">Reference proteome</keyword>
<feature type="domain" description="Serine aminopeptidase S33" evidence="1">
    <location>
        <begin position="39"/>
        <end position="190"/>
    </location>
</feature>
<comment type="caution">
    <text evidence="2">The sequence shown here is derived from an EMBL/GenBank/DDBJ whole genome shotgun (WGS) entry which is preliminary data.</text>
</comment>
<organism evidence="2 3">
    <name type="scientific">Pseudoalteromonas holothuriae</name>
    <dbReference type="NCBI Taxonomy" id="2963714"/>
    <lineage>
        <taxon>Bacteria</taxon>
        <taxon>Pseudomonadati</taxon>
        <taxon>Pseudomonadota</taxon>
        <taxon>Gammaproteobacteria</taxon>
        <taxon>Alteromonadales</taxon>
        <taxon>Pseudoalteromonadaceae</taxon>
        <taxon>Pseudoalteromonas</taxon>
    </lineage>
</organism>
<reference evidence="2" key="1">
    <citation type="submission" date="2022-07" db="EMBL/GenBank/DDBJ databases">
        <authorList>
            <person name="Criscuolo A."/>
        </authorList>
    </citation>
    <scope>NUCLEOTIDE SEQUENCE</scope>
    <source>
        <strain evidence="2">CIP111854</strain>
    </source>
</reference>
<accession>A0A9W4VW99</accession>
<dbReference type="RefSeq" id="WP_261627187.1">
    <property type="nucleotide sequence ID" value="NZ_CAMAPC010000033.1"/>
</dbReference>